<evidence type="ECO:0000256" key="4">
    <source>
        <dbReference type="ARBA" id="ARBA00023125"/>
    </source>
</evidence>
<dbReference type="RefSeq" id="WP_055230541.1">
    <property type="nucleotide sequence ID" value="NZ_QRPB01000004.1"/>
</dbReference>
<dbReference type="Gene3D" id="1.10.1740.10">
    <property type="match status" value="1"/>
</dbReference>
<feature type="domain" description="RNA polymerase sigma-70 region 2" evidence="6">
    <location>
        <begin position="10"/>
        <end position="67"/>
    </location>
</feature>
<dbReference type="InterPro" id="IPR013249">
    <property type="entry name" value="RNA_pol_sigma70_r4_t2"/>
</dbReference>
<comment type="similarity">
    <text evidence="1">Belongs to the sigma-70 factor family. ECF subfamily.</text>
</comment>
<evidence type="ECO:0000256" key="1">
    <source>
        <dbReference type="ARBA" id="ARBA00010641"/>
    </source>
</evidence>
<dbReference type="PANTHER" id="PTHR43133:SF52">
    <property type="entry name" value="ECF RNA POLYMERASE SIGMA FACTOR SIGL"/>
    <property type="match status" value="1"/>
</dbReference>
<protein>
    <submittedName>
        <fullName evidence="8">RNA polymerase sigma factor</fullName>
    </submittedName>
</protein>
<evidence type="ECO:0000256" key="2">
    <source>
        <dbReference type="ARBA" id="ARBA00023015"/>
    </source>
</evidence>
<dbReference type="InterPro" id="IPR007627">
    <property type="entry name" value="RNA_pol_sigma70_r2"/>
</dbReference>
<dbReference type="EMBL" id="QRPB01000004">
    <property type="protein sequence ID" value="RHL81348.1"/>
    <property type="molecule type" value="Genomic_DNA"/>
</dbReference>
<comment type="caution">
    <text evidence="8">The sequence shown here is derived from an EMBL/GenBank/DDBJ whole genome shotgun (WGS) entry which is preliminary data.</text>
</comment>
<organism evidence="8 9">
    <name type="scientific">Agathobacter rectalis</name>
    <dbReference type="NCBI Taxonomy" id="39491"/>
    <lineage>
        <taxon>Bacteria</taxon>
        <taxon>Bacillati</taxon>
        <taxon>Bacillota</taxon>
        <taxon>Clostridia</taxon>
        <taxon>Lachnospirales</taxon>
        <taxon>Lachnospiraceae</taxon>
        <taxon>Agathobacter</taxon>
    </lineage>
</organism>
<dbReference type="SUPFAM" id="SSF88659">
    <property type="entry name" value="Sigma3 and sigma4 domains of RNA polymerase sigma factors"/>
    <property type="match status" value="1"/>
</dbReference>
<dbReference type="InterPro" id="IPR013324">
    <property type="entry name" value="RNA_pol_sigma_r3/r4-like"/>
</dbReference>
<keyword evidence="5" id="KW-0804">Transcription</keyword>
<dbReference type="NCBIfam" id="TIGR02937">
    <property type="entry name" value="sigma70-ECF"/>
    <property type="match status" value="1"/>
</dbReference>
<feature type="domain" description="RNA polymerase sigma factor 70 region 4 type 2" evidence="7">
    <location>
        <begin position="106"/>
        <end position="156"/>
    </location>
</feature>
<evidence type="ECO:0000256" key="5">
    <source>
        <dbReference type="ARBA" id="ARBA00023163"/>
    </source>
</evidence>
<keyword evidence="4" id="KW-0238">DNA-binding</keyword>
<dbReference type="GO" id="GO:0016987">
    <property type="term" value="F:sigma factor activity"/>
    <property type="evidence" value="ECO:0007669"/>
    <property type="project" value="UniProtKB-KW"/>
</dbReference>
<dbReference type="Pfam" id="PF04542">
    <property type="entry name" value="Sigma70_r2"/>
    <property type="match status" value="1"/>
</dbReference>
<dbReference type="GO" id="GO:0003677">
    <property type="term" value="F:DNA binding"/>
    <property type="evidence" value="ECO:0007669"/>
    <property type="project" value="UniProtKB-KW"/>
</dbReference>
<dbReference type="InterPro" id="IPR014284">
    <property type="entry name" value="RNA_pol_sigma-70_dom"/>
</dbReference>
<dbReference type="GO" id="GO:0006352">
    <property type="term" value="P:DNA-templated transcription initiation"/>
    <property type="evidence" value="ECO:0007669"/>
    <property type="project" value="InterPro"/>
</dbReference>
<evidence type="ECO:0000259" key="6">
    <source>
        <dbReference type="Pfam" id="PF04542"/>
    </source>
</evidence>
<dbReference type="Proteomes" id="UP000266698">
    <property type="component" value="Unassembled WGS sequence"/>
</dbReference>
<proteinExistence type="inferred from homology"/>
<sequence>MNTPNFSDIYTLYFEDVYKYLLALCHDEELAEELAQDTFFKAMKSYENFRGDCKITTWLCQIAKHSFFLYEKHRKRNIDLNSVENEIVDTNSIEILLGQREQAFGIHKLLHNLPEPYKEVFSLRVLGELSYQDIAKLFGKTESWARVTFHRAKLKIIEQVKEESYE</sequence>
<dbReference type="SUPFAM" id="SSF88946">
    <property type="entry name" value="Sigma2 domain of RNA polymerase sigma factors"/>
    <property type="match status" value="1"/>
</dbReference>
<keyword evidence="2" id="KW-0805">Transcription regulation</keyword>
<dbReference type="CDD" id="cd06171">
    <property type="entry name" value="Sigma70_r4"/>
    <property type="match status" value="1"/>
</dbReference>
<evidence type="ECO:0000259" key="7">
    <source>
        <dbReference type="Pfam" id="PF08281"/>
    </source>
</evidence>
<dbReference type="Gene3D" id="1.10.10.10">
    <property type="entry name" value="Winged helix-like DNA-binding domain superfamily/Winged helix DNA-binding domain"/>
    <property type="match status" value="1"/>
</dbReference>
<dbReference type="Pfam" id="PF08281">
    <property type="entry name" value="Sigma70_r4_2"/>
    <property type="match status" value="1"/>
</dbReference>
<evidence type="ECO:0000256" key="3">
    <source>
        <dbReference type="ARBA" id="ARBA00023082"/>
    </source>
</evidence>
<dbReference type="AlphaFoldDB" id="A0A396FGQ4"/>
<gene>
    <name evidence="8" type="ORF">DW001_04495</name>
</gene>
<accession>A0A396FGQ4</accession>
<dbReference type="InterPro" id="IPR036388">
    <property type="entry name" value="WH-like_DNA-bd_sf"/>
</dbReference>
<reference evidence="8 9" key="1">
    <citation type="submission" date="2018-08" db="EMBL/GenBank/DDBJ databases">
        <title>A genome reference for cultivated species of the human gut microbiota.</title>
        <authorList>
            <person name="Zou Y."/>
            <person name="Xue W."/>
            <person name="Luo G."/>
        </authorList>
    </citation>
    <scope>NUCLEOTIDE SEQUENCE [LARGE SCALE GENOMIC DNA]</scope>
    <source>
        <strain evidence="8 9">AF36-2BH</strain>
    </source>
</reference>
<keyword evidence="3" id="KW-0731">Sigma factor</keyword>
<name>A0A396FGQ4_9FIRM</name>
<evidence type="ECO:0000313" key="9">
    <source>
        <dbReference type="Proteomes" id="UP000266698"/>
    </source>
</evidence>
<evidence type="ECO:0000313" key="8">
    <source>
        <dbReference type="EMBL" id="RHL81348.1"/>
    </source>
</evidence>
<dbReference type="PANTHER" id="PTHR43133">
    <property type="entry name" value="RNA POLYMERASE ECF-TYPE SIGMA FACTO"/>
    <property type="match status" value="1"/>
</dbReference>
<dbReference type="InterPro" id="IPR013325">
    <property type="entry name" value="RNA_pol_sigma_r2"/>
</dbReference>
<dbReference type="InterPro" id="IPR039425">
    <property type="entry name" value="RNA_pol_sigma-70-like"/>
</dbReference>